<dbReference type="SUPFAM" id="SSF56047">
    <property type="entry name" value="Ribosomal protein S8"/>
    <property type="match status" value="1"/>
</dbReference>
<dbReference type="AlphaFoldDB" id="A0A7T7BWA7"/>
<dbReference type="HAMAP" id="MF_01302_B">
    <property type="entry name" value="Ribosomal_uS8_B"/>
    <property type="match status" value="1"/>
</dbReference>
<dbReference type="Gene3D" id="3.30.1490.10">
    <property type="match status" value="1"/>
</dbReference>
<accession>A0A7T7BWA7</accession>
<dbReference type="PROSITE" id="PS00053">
    <property type="entry name" value="RIBOSOMAL_S8"/>
    <property type="match status" value="1"/>
</dbReference>
<dbReference type="GeneID" id="67132887"/>
<dbReference type="GO" id="GO:0006412">
    <property type="term" value="P:translation"/>
    <property type="evidence" value="ECO:0007669"/>
    <property type="project" value="InterPro"/>
</dbReference>
<proteinExistence type="inferred from homology"/>
<dbReference type="InterPro" id="IPR047863">
    <property type="entry name" value="Ribosomal_uS8_CS"/>
</dbReference>
<keyword evidence="3 4" id="KW-0687">Ribonucleoprotein</keyword>
<geneLocation type="plastid" evidence="5"/>
<dbReference type="RefSeq" id="YP_010139325.1">
    <property type="nucleotide sequence ID" value="NC_056910.1"/>
</dbReference>
<dbReference type="GO" id="GO:0005737">
    <property type="term" value="C:cytoplasm"/>
    <property type="evidence" value="ECO:0007669"/>
    <property type="project" value="UniProtKB-ARBA"/>
</dbReference>
<dbReference type="InterPro" id="IPR000630">
    <property type="entry name" value="Ribosomal_uS8"/>
</dbReference>
<dbReference type="GO" id="GO:0003735">
    <property type="term" value="F:structural constituent of ribosome"/>
    <property type="evidence" value="ECO:0007669"/>
    <property type="project" value="InterPro"/>
</dbReference>
<organism evidence="5">
    <name type="scientific">Poterioochromonas malhamensis</name>
    <dbReference type="NCBI Taxonomy" id="88167"/>
    <lineage>
        <taxon>Eukaryota</taxon>
        <taxon>Sar</taxon>
        <taxon>Stramenopiles</taxon>
        <taxon>Ochrophyta</taxon>
        <taxon>Synurophyceae</taxon>
        <taxon>Ochromonadales</taxon>
        <taxon>Ochromonadaceae</taxon>
        <taxon>Poterioochromonas</taxon>
    </lineage>
</organism>
<keyword evidence="5" id="KW-0934">Plastid</keyword>
<keyword evidence="2 4" id="KW-0689">Ribosomal protein</keyword>
<dbReference type="PANTHER" id="PTHR11758">
    <property type="entry name" value="40S RIBOSOMAL PROTEIN S15A"/>
    <property type="match status" value="1"/>
</dbReference>
<evidence type="ECO:0000256" key="2">
    <source>
        <dbReference type="ARBA" id="ARBA00022980"/>
    </source>
</evidence>
<evidence type="ECO:0000256" key="4">
    <source>
        <dbReference type="RuleBase" id="RU003660"/>
    </source>
</evidence>
<dbReference type="GO" id="GO:1990904">
    <property type="term" value="C:ribonucleoprotein complex"/>
    <property type="evidence" value="ECO:0007669"/>
    <property type="project" value="UniProtKB-KW"/>
</dbReference>
<dbReference type="Pfam" id="PF00410">
    <property type="entry name" value="Ribosomal_S8"/>
    <property type="match status" value="1"/>
</dbReference>
<evidence type="ECO:0000313" key="5">
    <source>
        <dbReference type="EMBL" id="QQK54991.1"/>
    </source>
</evidence>
<name>A0A7T7BWA7_9STRA</name>
<protein>
    <submittedName>
        <fullName evidence="5">Ribosomal protein S8</fullName>
    </submittedName>
</protein>
<dbReference type="EMBL" id="MW175522">
    <property type="protein sequence ID" value="QQK54991.1"/>
    <property type="molecule type" value="Genomic_DNA"/>
</dbReference>
<sequence>MVKDLISDMLTRIRNASLAKHSFVNLQYSKQACDILKIFTKEGYIMGYTVEKSSHNFIKVYLKYKGSWIKTSFISQIIRISKPGQRIYTSYRNFYKTIKYLKYNEGIGIISTSNGVMNHFKAYYYKKGGEIICYIK</sequence>
<evidence type="ECO:0000256" key="3">
    <source>
        <dbReference type="ARBA" id="ARBA00023274"/>
    </source>
</evidence>
<comment type="similarity">
    <text evidence="1 4">Belongs to the universal ribosomal protein uS8 family.</text>
</comment>
<dbReference type="Gene3D" id="3.30.1370.30">
    <property type="match status" value="1"/>
</dbReference>
<reference evidence="5" key="1">
    <citation type="submission" date="2020-10" db="EMBL/GenBank/DDBJ databases">
        <title>Complete chloroplast genome of the Synurophyceae Poterioochromonas malhamensis (Pringsheim) R.A.Andersen 2017 from Van Lake in Eastern Anatolia.</title>
        <authorList>
            <person name="Gastineau R."/>
            <person name="Yilmaz E."/>
            <person name="Solak C.N."/>
            <person name="Lemieux C."/>
            <person name="Turmel M."/>
            <person name="Witkowski A."/>
        </authorList>
    </citation>
    <scope>NUCLEOTIDE SEQUENCE</scope>
    <source>
        <strain evidence="5">SZCZR2049</strain>
    </source>
</reference>
<dbReference type="InterPro" id="IPR035987">
    <property type="entry name" value="Ribosomal_uS8_sf"/>
</dbReference>
<dbReference type="FunFam" id="3.30.1490.10:FF:000001">
    <property type="entry name" value="30S ribosomal protein S8"/>
    <property type="match status" value="1"/>
</dbReference>
<dbReference type="NCBIfam" id="NF001109">
    <property type="entry name" value="PRK00136.1"/>
    <property type="match status" value="1"/>
</dbReference>
<dbReference type="GO" id="GO:0005840">
    <property type="term" value="C:ribosome"/>
    <property type="evidence" value="ECO:0007669"/>
    <property type="project" value="UniProtKB-KW"/>
</dbReference>
<evidence type="ECO:0000256" key="1">
    <source>
        <dbReference type="ARBA" id="ARBA00006471"/>
    </source>
</evidence>
<gene>
    <name evidence="5" type="primary">rps8</name>
</gene>